<comment type="caution">
    <text evidence="1">The sequence shown here is derived from an EMBL/GenBank/DDBJ whole genome shotgun (WGS) entry which is preliminary data.</text>
</comment>
<proteinExistence type="predicted"/>
<dbReference type="Proteomes" id="UP000790709">
    <property type="component" value="Unassembled WGS sequence"/>
</dbReference>
<name>A0ACB8B6U5_9AGAM</name>
<accession>A0ACB8B6U5</accession>
<dbReference type="EMBL" id="MU266570">
    <property type="protein sequence ID" value="KAH7920588.1"/>
    <property type="molecule type" value="Genomic_DNA"/>
</dbReference>
<evidence type="ECO:0000313" key="2">
    <source>
        <dbReference type="Proteomes" id="UP000790709"/>
    </source>
</evidence>
<reference evidence="1" key="1">
    <citation type="journal article" date="2021" name="New Phytol.">
        <title>Evolutionary innovations through gain and loss of genes in the ectomycorrhizal Boletales.</title>
        <authorList>
            <person name="Wu G."/>
            <person name="Miyauchi S."/>
            <person name="Morin E."/>
            <person name="Kuo A."/>
            <person name="Drula E."/>
            <person name="Varga T."/>
            <person name="Kohler A."/>
            <person name="Feng B."/>
            <person name="Cao Y."/>
            <person name="Lipzen A."/>
            <person name="Daum C."/>
            <person name="Hundley H."/>
            <person name="Pangilinan J."/>
            <person name="Johnson J."/>
            <person name="Barry K."/>
            <person name="LaButti K."/>
            <person name="Ng V."/>
            <person name="Ahrendt S."/>
            <person name="Min B."/>
            <person name="Choi I.G."/>
            <person name="Park H."/>
            <person name="Plett J.M."/>
            <person name="Magnuson J."/>
            <person name="Spatafora J.W."/>
            <person name="Nagy L.G."/>
            <person name="Henrissat B."/>
            <person name="Grigoriev I.V."/>
            <person name="Yang Z.L."/>
            <person name="Xu J."/>
            <person name="Martin F.M."/>
        </authorList>
    </citation>
    <scope>NUCLEOTIDE SEQUENCE</scope>
    <source>
        <strain evidence="1">KUC20120723A-06</strain>
    </source>
</reference>
<organism evidence="1 2">
    <name type="scientific">Leucogyrophana mollusca</name>
    <dbReference type="NCBI Taxonomy" id="85980"/>
    <lineage>
        <taxon>Eukaryota</taxon>
        <taxon>Fungi</taxon>
        <taxon>Dikarya</taxon>
        <taxon>Basidiomycota</taxon>
        <taxon>Agaricomycotina</taxon>
        <taxon>Agaricomycetes</taxon>
        <taxon>Agaricomycetidae</taxon>
        <taxon>Boletales</taxon>
        <taxon>Boletales incertae sedis</taxon>
        <taxon>Leucogyrophana</taxon>
    </lineage>
</organism>
<keyword evidence="2" id="KW-1185">Reference proteome</keyword>
<sequence length="196" mass="21272">MPLMHQMSLPFLNADLSDHILADLPGFPTVRSAFSDSSNDFSCTVIFEIGVTDIRAIVGSGTGASVEVQSHGNKAKAGGCTACTQSSTLRDSIANTWPTSESGIPSDCWHTRGGHAQVLSEQRLPQMRLWTCEFKFLRIACSQKLSCSLHLPCIGSFSCPPLLRTSDEEQGKATWNGIHGTHRDCHTGCWEGCELM</sequence>
<evidence type="ECO:0000313" key="1">
    <source>
        <dbReference type="EMBL" id="KAH7920588.1"/>
    </source>
</evidence>
<gene>
    <name evidence="1" type="ORF">BV22DRAFT_792673</name>
</gene>
<protein>
    <submittedName>
        <fullName evidence="1">Uncharacterized protein</fullName>
    </submittedName>
</protein>